<name>A0A3A8JHM1_9BACT</name>
<sequence length="310" mass="32194">MSVNLSTNVLRTFQQLAEVKPSAQPQQTAQQVGLPEEKVVSQVEGAPTPVQTEQASDAFAALQSLDPAWANRFQANAGASAQELGIPGTLAAAPQAPEIGGWDAAGTDPDVLKQTKENNCGAAVAVMLGNEIGNSKTQPVSNKEKMDALESRFTQGQGTSPHELSNMLANQGTKVTQTSSKLDTKALDDALARGGKGAVMVDSSLVDPTTKPGETGRAHWVSVEGKDDQGRYLVKDPSTGSKIPVDAQRLADSMEISWNQHQGGGQMIVEGAQGLSEAQAAQEGGQKAVALGNTDGGGSRAMSNFGRESS</sequence>
<dbReference type="Proteomes" id="UP000268313">
    <property type="component" value="Unassembled WGS sequence"/>
</dbReference>
<evidence type="ECO:0000313" key="3">
    <source>
        <dbReference type="Proteomes" id="UP000268313"/>
    </source>
</evidence>
<accession>A0A3A8JHM1</accession>
<gene>
    <name evidence="2" type="ORF">D7X32_42035</name>
</gene>
<reference evidence="3" key="1">
    <citation type="submission" date="2018-09" db="EMBL/GenBank/DDBJ databases">
        <authorList>
            <person name="Livingstone P.G."/>
            <person name="Whitworth D.E."/>
        </authorList>
    </citation>
    <scope>NUCLEOTIDE SEQUENCE [LARGE SCALE GENOMIC DNA]</scope>
    <source>
        <strain evidence="3">CA043D</strain>
    </source>
</reference>
<feature type="region of interest" description="Disordered" evidence="1">
    <location>
        <begin position="277"/>
        <end position="310"/>
    </location>
</feature>
<evidence type="ECO:0000256" key="1">
    <source>
        <dbReference type="SAM" id="MobiDB-lite"/>
    </source>
</evidence>
<dbReference type="EMBL" id="RAWE01000330">
    <property type="protein sequence ID" value="RKG94468.1"/>
    <property type="molecule type" value="Genomic_DNA"/>
</dbReference>
<evidence type="ECO:0000313" key="2">
    <source>
        <dbReference type="EMBL" id="RKG94468.1"/>
    </source>
</evidence>
<proteinExistence type="predicted"/>
<dbReference type="AlphaFoldDB" id="A0A3A8JHM1"/>
<organism evidence="2 3">
    <name type="scientific">Corallococcus carmarthensis</name>
    <dbReference type="NCBI Taxonomy" id="2316728"/>
    <lineage>
        <taxon>Bacteria</taxon>
        <taxon>Pseudomonadati</taxon>
        <taxon>Myxococcota</taxon>
        <taxon>Myxococcia</taxon>
        <taxon>Myxococcales</taxon>
        <taxon>Cystobacterineae</taxon>
        <taxon>Myxococcaceae</taxon>
        <taxon>Corallococcus</taxon>
    </lineage>
</organism>
<dbReference type="RefSeq" id="WP_120608129.1">
    <property type="nucleotide sequence ID" value="NZ_JABFJX010000294.1"/>
</dbReference>
<keyword evidence="3" id="KW-1185">Reference proteome</keyword>
<protein>
    <submittedName>
        <fullName evidence="2">Uncharacterized protein</fullName>
    </submittedName>
</protein>
<feature type="compositionally biased region" description="Low complexity" evidence="1">
    <location>
        <begin position="277"/>
        <end position="286"/>
    </location>
</feature>
<comment type="caution">
    <text evidence="2">The sequence shown here is derived from an EMBL/GenBank/DDBJ whole genome shotgun (WGS) entry which is preliminary data.</text>
</comment>
<dbReference type="OrthoDB" id="5495214at2"/>
<dbReference type="Gene3D" id="3.90.70.10">
    <property type="entry name" value="Cysteine proteinases"/>
    <property type="match status" value="1"/>
</dbReference>